<keyword evidence="3" id="KW-1003">Cell membrane</keyword>
<evidence type="ECO:0000256" key="3">
    <source>
        <dbReference type="ARBA" id="ARBA00022475"/>
    </source>
</evidence>
<dbReference type="InterPro" id="IPR046342">
    <property type="entry name" value="CBS_dom_sf"/>
</dbReference>
<dbReference type="PANTHER" id="PTHR22777:SF16">
    <property type="entry name" value="POLYAMINE EXPORT PROTEIN"/>
    <property type="match status" value="1"/>
</dbReference>
<evidence type="ECO:0000313" key="13">
    <source>
        <dbReference type="EMBL" id="OQS42093.1"/>
    </source>
</evidence>
<dbReference type="Pfam" id="PF03471">
    <property type="entry name" value="CorC_HlyC"/>
    <property type="match status" value="1"/>
</dbReference>
<dbReference type="SUPFAM" id="SSF54631">
    <property type="entry name" value="CBS-domain pair"/>
    <property type="match status" value="1"/>
</dbReference>
<sequence>MMTDMMIILALILASAFFSVSEISLAASRKIRLRQMLDEGNDNAGKVLALQEHPGHFFTVVQIGVNAVAILGGIVGEAAFTPFFARVLGFFLSPELAQSLGFLASFLLVTSLFILFADLTPKRVGMVAAESVAVRIVRPMLFMVLLFKPLVWLFNEMSGVLLRLAGMPTSPRDEITSDDISAMMDAGAEAGVLHRQEHQVIENVFELESRLVPSSMTPRESIIYFTLDEGEESIKSKVAEQPHSKFLVCDNGIDNVVGYVDSKDLLRRVLAGRAISLKEPGLLKTVLMIPDSLTLSESLDQFKGTREDFAVILNEYGFVVGLITLNDVMSTVMGDLVGQGQEEQIVKRDENSWLVDGITPVEDVLRVLEIDELPDDQNYETVAGFMMYMLRKIPRRTDCVQYAGYKFEVVDIDNHKIDQILVTRVASKEPAQT</sequence>
<accession>A0A1W0D589</accession>
<dbReference type="InterPro" id="IPR002550">
    <property type="entry name" value="CNNM"/>
</dbReference>
<evidence type="ECO:0000256" key="2">
    <source>
        <dbReference type="ARBA" id="ARBA00022448"/>
    </source>
</evidence>
<evidence type="ECO:0000256" key="5">
    <source>
        <dbReference type="ARBA" id="ARBA00022692"/>
    </source>
</evidence>
<dbReference type="AlphaFoldDB" id="A0A1W0D589"/>
<evidence type="ECO:0000256" key="9">
    <source>
        <dbReference type="ARBA" id="ARBA00023136"/>
    </source>
</evidence>
<evidence type="ECO:0000256" key="8">
    <source>
        <dbReference type="ARBA" id="ARBA00023122"/>
    </source>
</evidence>
<dbReference type="Pfam" id="PF00571">
    <property type="entry name" value="CBS"/>
    <property type="match status" value="1"/>
</dbReference>
<dbReference type="FunFam" id="3.10.580.10:FF:000005">
    <property type="entry name" value="HlyC/CorC family transporter"/>
    <property type="match status" value="1"/>
</dbReference>
<dbReference type="SMART" id="SM01091">
    <property type="entry name" value="CorC_HlyC"/>
    <property type="match status" value="1"/>
</dbReference>
<comment type="caution">
    <text evidence="13">The sequence shown here is derived from an EMBL/GenBank/DDBJ whole genome shotgun (WGS) entry which is preliminary data.</text>
</comment>
<reference evidence="13 14" key="1">
    <citation type="submission" date="2017-02" db="EMBL/GenBank/DDBJ databases">
        <title>Chromobacterium haemolyticum H5244.</title>
        <authorList>
            <person name="Gulvik C.A."/>
        </authorList>
    </citation>
    <scope>NUCLEOTIDE SEQUENCE [LARGE SCALE GENOMIC DNA]</scope>
    <source>
        <strain evidence="13 14">H5244</strain>
    </source>
</reference>
<keyword evidence="5" id="KW-0812">Transmembrane</keyword>
<dbReference type="InterPro" id="IPR016169">
    <property type="entry name" value="FAD-bd_PCMH_sub2"/>
</dbReference>
<name>A0A1W0D589_9NEIS</name>
<dbReference type="CDD" id="cd04590">
    <property type="entry name" value="CBS_pair_CorC_HlyC_assoc"/>
    <property type="match status" value="1"/>
</dbReference>
<comment type="subcellular location">
    <subcellularLocation>
        <location evidence="1">Cell inner membrane</location>
        <topology evidence="1">Multi-pass membrane protein</topology>
    </subcellularLocation>
</comment>
<organism evidence="13 14">
    <name type="scientific">Chromobacterium haemolyticum</name>
    <dbReference type="NCBI Taxonomy" id="394935"/>
    <lineage>
        <taxon>Bacteria</taxon>
        <taxon>Pseudomonadati</taxon>
        <taxon>Pseudomonadota</taxon>
        <taxon>Betaproteobacteria</taxon>
        <taxon>Neisseriales</taxon>
        <taxon>Chromobacteriaceae</taxon>
        <taxon>Chromobacterium</taxon>
    </lineage>
</organism>
<evidence type="ECO:0000256" key="12">
    <source>
        <dbReference type="ARBA" id="ARBA00039818"/>
    </source>
</evidence>
<keyword evidence="6" id="KW-0677">Repeat</keyword>
<dbReference type="EMBL" id="MUKV01000006">
    <property type="protein sequence ID" value="OQS42093.1"/>
    <property type="molecule type" value="Genomic_DNA"/>
</dbReference>
<dbReference type="InterPro" id="IPR044751">
    <property type="entry name" value="Ion_transp-like_CBS"/>
</dbReference>
<dbReference type="Gene3D" id="3.10.580.10">
    <property type="entry name" value="CBS-domain"/>
    <property type="match status" value="1"/>
</dbReference>
<gene>
    <name evidence="13" type="ORF">B0T45_07020</name>
</gene>
<dbReference type="Gene3D" id="3.30.465.10">
    <property type="match status" value="1"/>
</dbReference>
<keyword evidence="7" id="KW-1133">Transmembrane helix</keyword>
<evidence type="ECO:0000256" key="7">
    <source>
        <dbReference type="ARBA" id="ARBA00022989"/>
    </source>
</evidence>
<dbReference type="SUPFAM" id="SSF56176">
    <property type="entry name" value="FAD-binding/transporter-associated domain-like"/>
    <property type="match status" value="1"/>
</dbReference>
<dbReference type="GO" id="GO:0050660">
    <property type="term" value="F:flavin adenine dinucleotide binding"/>
    <property type="evidence" value="ECO:0007669"/>
    <property type="project" value="InterPro"/>
</dbReference>
<proteinExistence type="inferred from homology"/>
<evidence type="ECO:0000256" key="11">
    <source>
        <dbReference type="ARBA" id="ARBA00038280"/>
    </source>
</evidence>
<comment type="function">
    <text evidence="10">Involved in cadaverine and putrescine tolerance in stationary phase. May facilitate the efflux of both cadaverine and putrescine from the cytoplasm, reducing potentially toxic levels under certain stress conditions.</text>
</comment>
<evidence type="ECO:0000313" key="14">
    <source>
        <dbReference type="Proteomes" id="UP000192721"/>
    </source>
</evidence>
<keyword evidence="2" id="KW-0813">Transport</keyword>
<dbReference type="PANTHER" id="PTHR22777">
    <property type="entry name" value="HEMOLYSIN-RELATED"/>
    <property type="match status" value="1"/>
</dbReference>
<dbReference type="OrthoDB" id="9797674at2"/>
<dbReference type="InterPro" id="IPR036318">
    <property type="entry name" value="FAD-bd_PCMH-like_sf"/>
</dbReference>
<protein>
    <recommendedName>
        <fullName evidence="12">Polyamine export protein</fullName>
    </recommendedName>
</protein>
<keyword evidence="9" id="KW-0472">Membrane</keyword>
<keyword evidence="8" id="KW-0129">CBS domain</keyword>
<evidence type="ECO:0000256" key="6">
    <source>
        <dbReference type="ARBA" id="ARBA00022737"/>
    </source>
</evidence>
<dbReference type="GO" id="GO:0005886">
    <property type="term" value="C:plasma membrane"/>
    <property type="evidence" value="ECO:0007669"/>
    <property type="project" value="UniProtKB-SubCell"/>
</dbReference>
<keyword evidence="4" id="KW-0997">Cell inner membrane</keyword>
<dbReference type="PROSITE" id="PS51846">
    <property type="entry name" value="CNNM"/>
    <property type="match status" value="1"/>
</dbReference>
<dbReference type="FunFam" id="3.30.465.10:FF:000002">
    <property type="entry name" value="HlyC/CorC family transporter"/>
    <property type="match status" value="1"/>
</dbReference>
<dbReference type="Pfam" id="PF01595">
    <property type="entry name" value="CNNM"/>
    <property type="match status" value="1"/>
</dbReference>
<comment type="similarity">
    <text evidence="11">Belongs to the UPF0053 family. PaeA subfamily.</text>
</comment>
<dbReference type="InterPro" id="IPR000644">
    <property type="entry name" value="CBS_dom"/>
</dbReference>
<evidence type="ECO:0000256" key="10">
    <source>
        <dbReference type="ARBA" id="ARBA00037177"/>
    </source>
</evidence>
<dbReference type="InterPro" id="IPR005170">
    <property type="entry name" value="Transptr-assoc_dom"/>
</dbReference>
<dbReference type="PROSITE" id="PS51371">
    <property type="entry name" value="CBS"/>
    <property type="match status" value="2"/>
</dbReference>
<dbReference type="Proteomes" id="UP000192721">
    <property type="component" value="Unassembled WGS sequence"/>
</dbReference>
<evidence type="ECO:0000256" key="4">
    <source>
        <dbReference type="ARBA" id="ARBA00022519"/>
    </source>
</evidence>
<evidence type="ECO:0000256" key="1">
    <source>
        <dbReference type="ARBA" id="ARBA00004429"/>
    </source>
</evidence>